<accession>A0A9D9EFW3</accession>
<gene>
    <name evidence="2" type="primary">tnpA</name>
    <name evidence="2" type="ORF">IAC32_00415</name>
</gene>
<organism evidence="2 3">
    <name type="scientific">Candidatus Enterocola intestinipullorum</name>
    <dbReference type="NCBI Taxonomy" id="2840783"/>
    <lineage>
        <taxon>Bacteria</taxon>
        <taxon>Pseudomonadati</taxon>
        <taxon>Bacteroidota</taxon>
        <taxon>Bacteroidia</taxon>
        <taxon>Bacteroidales</taxon>
        <taxon>Candidatus Enterocola</taxon>
    </lineage>
</organism>
<dbReference type="InterPro" id="IPR036515">
    <property type="entry name" value="Transposase_17_sf"/>
</dbReference>
<proteinExistence type="predicted"/>
<dbReference type="InterPro" id="IPR002686">
    <property type="entry name" value="Transposase_17"/>
</dbReference>
<dbReference type="GO" id="GO:0006313">
    <property type="term" value="P:DNA transposition"/>
    <property type="evidence" value="ECO:0007669"/>
    <property type="project" value="InterPro"/>
</dbReference>
<reference evidence="2" key="2">
    <citation type="journal article" date="2021" name="PeerJ">
        <title>Extensive microbial diversity within the chicken gut microbiome revealed by metagenomics and culture.</title>
        <authorList>
            <person name="Gilroy R."/>
            <person name="Ravi A."/>
            <person name="Getino M."/>
            <person name="Pursley I."/>
            <person name="Horton D.L."/>
            <person name="Alikhan N.F."/>
            <person name="Baker D."/>
            <person name="Gharbi K."/>
            <person name="Hall N."/>
            <person name="Watson M."/>
            <person name="Adriaenssens E.M."/>
            <person name="Foster-Nyarko E."/>
            <person name="Jarju S."/>
            <person name="Secka A."/>
            <person name="Antonio M."/>
            <person name="Oren A."/>
            <person name="Chaudhuri R.R."/>
            <person name="La Ragione R."/>
            <person name="Hildebrand F."/>
            <person name="Pallen M.J."/>
        </authorList>
    </citation>
    <scope>NUCLEOTIDE SEQUENCE</scope>
    <source>
        <strain evidence="2">D3-1215</strain>
    </source>
</reference>
<comment type="caution">
    <text evidence="2">The sequence shown here is derived from an EMBL/GenBank/DDBJ whole genome shotgun (WGS) entry which is preliminary data.</text>
</comment>
<evidence type="ECO:0000313" key="3">
    <source>
        <dbReference type="Proteomes" id="UP000823637"/>
    </source>
</evidence>
<dbReference type="PANTHER" id="PTHR33360:SF2">
    <property type="entry name" value="TRANSPOSASE FOR INSERTION SEQUENCE ELEMENT IS200"/>
    <property type="match status" value="1"/>
</dbReference>
<name>A0A9D9EFW3_9BACT</name>
<dbReference type="SMART" id="SM01321">
    <property type="entry name" value="Y1_Tnp"/>
    <property type="match status" value="1"/>
</dbReference>
<dbReference type="AlphaFoldDB" id="A0A9D9EFW3"/>
<reference evidence="2" key="1">
    <citation type="submission" date="2020-10" db="EMBL/GenBank/DDBJ databases">
        <authorList>
            <person name="Gilroy R."/>
        </authorList>
    </citation>
    <scope>NUCLEOTIDE SEQUENCE</scope>
    <source>
        <strain evidence="2">D3-1215</strain>
    </source>
</reference>
<evidence type="ECO:0000259" key="1">
    <source>
        <dbReference type="SMART" id="SM01321"/>
    </source>
</evidence>
<dbReference type="PANTHER" id="PTHR33360">
    <property type="entry name" value="TRANSPOSASE FOR INSERTION SEQUENCE ELEMENT IS200"/>
    <property type="match status" value="1"/>
</dbReference>
<dbReference type="SUPFAM" id="SSF143422">
    <property type="entry name" value="Transposase IS200-like"/>
    <property type="match status" value="1"/>
</dbReference>
<dbReference type="GO" id="GO:0004803">
    <property type="term" value="F:transposase activity"/>
    <property type="evidence" value="ECO:0007669"/>
    <property type="project" value="InterPro"/>
</dbReference>
<feature type="domain" description="Transposase IS200-like" evidence="1">
    <location>
        <begin position="3"/>
        <end position="118"/>
    </location>
</feature>
<evidence type="ECO:0000313" key="2">
    <source>
        <dbReference type="EMBL" id="MBO8446198.1"/>
    </source>
</evidence>
<protein>
    <submittedName>
        <fullName evidence="2">IS200/IS605 family transposase</fullName>
    </submittedName>
</protein>
<dbReference type="GO" id="GO:0003677">
    <property type="term" value="F:DNA binding"/>
    <property type="evidence" value="ECO:0007669"/>
    <property type="project" value="InterPro"/>
</dbReference>
<dbReference type="Pfam" id="PF01797">
    <property type="entry name" value="Y1_Tnp"/>
    <property type="match status" value="1"/>
</dbReference>
<dbReference type="EMBL" id="JADIMR010000005">
    <property type="protein sequence ID" value="MBO8446198.1"/>
    <property type="molecule type" value="Genomic_DNA"/>
</dbReference>
<dbReference type="NCBIfam" id="NF033573">
    <property type="entry name" value="transpos_IS200"/>
    <property type="match status" value="1"/>
</dbReference>
<sequence>MSHTKLLYHIVFRTKYSIAAIKHESEKDLYRYIWNYCKRNECVLYRIGGMPDHIHMLIQIPASSCMADFVHNLKISTNYFIRNHPERFPDYQGWNKSYFAASCSVSHVNKITGYIANQKKHHETEDSIAEFKRLTESILTA</sequence>
<dbReference type="Proteomes" id="UP000823637">
    <property type="component" value="Unassembled WGS sequence"/>
</dbReference>
<dbReference type="Gene3D" id="3.30.70.1290">
    <property type="entry name" value="Transposase IS200-like"/>
    <property type="match status" value="1"/>
</dbReference>